<accession>A0A4P6ZYV9</accession>
<dbReference type="PIRSF" id="PIRSF012526">
    <property type="entry name" value="CYTH_UCP012526"/>
    <property type="match status" value="1"/>
</dbReference>
<proteinExistence type="predicted"/>
<reference evidence="2 3" key="1">
    <citation type="submission" date="2019-03" db="EMBL/GenBank/DDBJ databases">
        <title>Complete genome sequence of Paenisporosarcina antarctica CGMCC 1.6503T.</title>
        <authorList>
            <person name="Rong J.-C."/>
            <person name="Chi N.-Y."/>
            <person name="Zhang Q.-F."/>
        </authorList>
    </citation>
    <scope>NUCLEOTIDE SEQUENCE [LARGE SCALE GENOMIC DNA]</scope>
    <source>
        <strain evidence="2 3">CGMCC 1.6503</strain>
    </source>
</reference>
<dbReference type="SMART" id="SM01118">
    <property type="entry name" value="CYTH"/>
    <property type="match status" value="1"/>
</dbReference>
<keyword evidence="3" id="KW-1185">Reference proteome</keyword>
<dbReference type="RefSeq" id="WP_134210281.1">
    <property type="nucleotide sequence ID" value="NZ_CP038015.1"/>
</dbReference>
<dbReference type="PROSITE" id="PS51707">
    <property type="entry name" value="CYTH"/>
    <property type="match status" value="1"/>
</dbReference>
<feature type="domain" description="CYTH" evidence="1">
    <location>
        <begin position="4"/>
        <end position="190"/>
    </location>
</feature>
<evidence type="ECO:0000313" key="2">
    <source>
        <dbReference type="EMBL" id="QBP41697.1"/>
    </source>
</evidence>
<name>A0A4P6ZYV9_9BACL</name>
<dbReference type="InterPro" id="IPR033469">
    <property type="entry name" value="CYTH-like_dom_sf"/>
</dbReference>
<dbReference type="AlphaFoldDB" id="A0A4P6ZYV9"/>
<dbReference type="Pfam" id="PF01928">
    <property type="entry name" value="CYTH"/>
    <property type="match status" value="1"/>
</dbReference>
<dbReference type="KEGG" id="panc:E2636_11325"/>
<dbReference type="InterPro" id="IPR023577">
    <property type="entry name" value="CYTH_domain"/>
</dbReference>
<dbReference type="InterPro" id="IPR009195">
    <property type="entry name" value="Uncharacterised_YjbK"/>
</dbReference>
<dbReference type="Proteomes" id="UP000294292">
    <property type="component" value="Chromosome"/>
</dbReference>
<dbReference type="SUPFAM" id="SSF55154">
    <property type="entry name" value="CYTH-like phosphatases"/>
    <property type="match status" value="1"/>
</dbReference>
<organism evidence="2 3">
    <name type="scientific">Paenisporosarcina antarctica</name>
    <dbReference type="NCBI Taxonomy" id="417367"/>
    <lineage>
        <taxon>Bacteria</taxon>
        <taxon>Bacillati</taxon>
        <taxon>Bacillota</taxon>
        <taxon>Bacilli</taxon>
        <taxon>Bacillales</taxon>
        <taxon>Caryophanaceae</taxon>
        <taxon>Paenisporosarcina</taxon>
    </lineage>
</organism>
<protein>
    <submittedName>
        <fullName evidence="2">CYTH domain-containing protein</fullName>
    </submittedName>
</protein>
<gene>
    <name evidence="2" type="ORF">E2636_11325</name>
</gene>
<evidence type="ECO:0000259" key="1">
    <source>
        <dbReference type="PROSITE" id="PS51707"/>
    </source>
</evidence>
<evidence type="ECO:0000313" key="3">
    <source>
        <dbReference type="Proteomes" id="UP000294292"/>
    </source>
</evidence>
<dbReference type="Gene3D" id="2.40.320.10">
    <property type="entry name" value="Hypothetical Protein Pfu-838710-001"/>
    <property type="match status" value="1"/>
</dbReference>
<dbReference type="CDD" id="cd07762">
    <property type="entry name" value="CYTH-like_Pase_1"/>
    <property type="match status" value="1"/>
</dbReference>
<dbReference type="EMBL" id="CP038015">
    <property type="protein sequence ID" value="QBP41697.1"/>
    <property type="molecule type" value="Genomic_DNA"/>
</dbReference>
<dbReference type="OrthoDB" id="384378at2"/>
<sequence>MTIQKEIEFKNLLTKEEFDQLCRGFGISKQDFHLQTNTYFDTPDNQFRDAFIGFRLRVLEERNELTLKSPGENVHTMIETTHLISSSERNEILLSGVIKPRIYSEFQLLPELLVAFGTLRTERAEIPYQDGLLVLDRSDYLEHTDYEIEFEVTDLEKGQQSFNKLLEIYQIPKRQTLKKIARFMTKAQRK</sequence>